<comment type="caution">
    <text evidence="10">Lacks conserved residue(s) required for the propagation of feature annotation.</text>
</comment>
<dbReference type="eggNOG" id="COG0707">
    <property type="taxonomic scope" value="Bacteria"/>
</dbReference>
<keyword evidence="6 10" id="KW-0573">Peptidoglycan synthesis</keyword>
<feature type="binding site" evidence="10">
    <location>
        <begin position="10"/>
        <end position="12"/>
    </location>
    <ligand>
        <name>UDP-N-acetyl-alpha-D-glucosamine</name>
        <dbReference type="ChEBI" id="CHEBI:57705"/>
    </ligand>
</feature>
<evidence type="ECO:0000256" key="7">
    <source>
        <dbReference type="ARBA" id="ARBA00023136"/>
    </source>
</evidence>
<feature type="binding site" evidence="10">
    <location>
        <position position="124"/>
    </location>
    <ligand>
        <name>UDP-N-acetyl-alpha-D-glucosamine</name>
        <dbReference type="ChEBI" id="CHEBI:57705"/>
    </ligand>
</feature>
<comment type="function">
    <text evidence="10">Cell wall formation. Catalyzes the transfer of a GlcNAc subunit on undecaprenyl-pyrophosphoryl-MurNAc-pentapeptide (lipid intermediate I) to form undecaprenyl-pyrophosphoryl-MurNAc-(pentapeptide)GlcNAc (lipid intermediate II).</text>
</comment>
<dbReference type="AlphaFoldDB" id="F6B3E6"/>
<protein>
    <recommendedName>
        <fullName evidence="10">UDP-N-acetylglucosamine--N-acetylmuramyl-(pentapeptide) pyrophosphoryl-undecaprenol N-acetylglucosamine transferase</fullName>
        <ecNumber evidence="10">2.4.1.227</ecNumber>
    </recommendedName>
    <alternativeName>
        <fullName evidence="10">Undecaprenyl-PP-MurNAc-pentapeptide-UDPGlcNAc GlcNAc transferase</fullName>
    </alternativeName>
</protein>
<dbReference type="GO" id="GO:0051991">
    <property type="term" value="F:UDP-N-acetyl-D-glucosamine:N-acetylmuramoyl-L-alanyl-D-glutamyl-meso-2,6-diaminopimelyl-D-alanyl-D-alanine-diphosphoundecaprenol 4-beta-N-acetylglucosaminlytransferase activity"/>
    <property type="evidence" value="ECO:0007669"/>
    <property type="project" value="RHEA"/>
</dbReference>
<dbReference type="EC" id="2.4.1.227" evidence="10"/>
<dbReference type="PANTHER" id="PTHR21015:SF22">
    <property type="entry name" value="GLYCOSYLTRANSFERASE"/>
    <property type="match status" value="1"/>
</dbReference>
<dbReference type="PANTHER" id="PTHR21015">
    <property type="entry name" value="UDP-N-ACETYLGLUCOSAMINE--N-ACETYLMURAMYL-(PENTAPEPTIDE) PYROPHOSPHORYL-UNDECAPRENOL N-ACETYLGLUCOSAMINE TRANSFERASE 1"/>
    <property type="match status" value="1"/>
</dbReference>
<evidence type="ECO:0000259" key="11">
    <source>
        <dbReference type="Pfam" id="PF03033"/>
    </source>
</evidence>
<evidence type="ECO:0000313" key="14">
    <source>
        <dbReference type="Proteomes" id="UP000009226"/>
    </source>
</evidence>
<evidence type="ECO:0000256" key="10">
    <source>
        <dbReference type="HAMAP-Rule" id="MF_00033"/>
    </source>
</evidence>
<evidence type="ECO:0000256" key="3">
    <source>
        <dbReference type="ARBA" id="ARBA00022676"/>
    </source>
</evidence>
<dbReference type="RefSeq" id="WP_003540034.1">
    <property type="nucleotide sequence ID" value="NC_015565.1"/>
</dbReference>
<comment type="catalytic activity">
    <reaction evidence="10">
        <text>di-trans,octa-cis-undecaprenyl diphospho-N-acetyl-alpha-D-muramoyl-L-alanyl-D-glutamyl-meso-2,6-diaminopimeloyl-D-alanyl-D-alanine + UDP-N-acetyl-alpha-D-glucosamine = di-trans,octa-cis-undecaprenyl diphospho-[N-acetyl-alpha-D-glucosaminyl-(1-&gt;4)]-N-acetyl-alpha-D-muramoyl-L-alanyl-D-glutamyl-meso-2,6-diaminopimeloyl-D-alanyl-D-alanine + UDP + H(+)</text>
        <dbReference type="Rhea" id="RHEA:31227"/>
        <dbReference type="ChEBI" id="CHEBI:15378"/>
        <dbReference type="ChEBI" id="CHEBI:57705"/>
        <dbReference type="ChEBI" id="CHEBI:58223"/>
        <dbReference type="ChEBI" id="CHEBI:61387"/>
        <dbReference type="ChEBI" id="CHEBI:61388"/>
        <dbReference type="EC" id="2.4.1.227"/>
    </reaction>
</comment>
<gene>
    <name evidence="10" type="primary">murG</name>
    <name evidence="13" type="ordered locus">Desca_2342</name>
</gene>
<keyword evidence="4 10" id="KW-0808">Transferase</keyword>
<keyword evidence="7 10" id="KW-0472">Membrane</keyword>
<dbReference type="GO" id="GO:0009252">
    <property type="term" value="P:peptidoglycan biosynthetic process"/>
    <property type="evidence" value="ECO:0007669"/>
    <property type="project" value="UniProtKB-UniRule"/>
</dbReference>
<sequence>MRVIVTGGGTGGHIYPALAIAKGLQSRFNNTEILYIGTNRGLEADIVPKANFPFKAITVAGFQRKLSPANLKVLWQAMQGYQEARAIIKEFKPDVVIGTGGYVCGPVVLAAARRGIPTLIHEQNALPGITNRILSRFVDQVTATFEDSLKYFPKKARVTVTGLPVRPEITQADRSTALQSLNLQQGPLTLLVFGGSRGARRINQAMIEVIREYANDPDIQILHATGQVGYQEFLDQVTRNGMNLDNYVNITIKPYLYNMHEALAAADLVVSRAGAATLAELTVLGLPSILIPYPYAAENHQEHNARALADRGAAILIRDAELTGVKLVQQLKELLDDKKRLQNMSVASKNLGRPEALNDIINCVERILPRRK</sequence>
<dbReference type="Pfam" id="PF03033">
    <property type="entry name" value="Glyco_transf_28"/>
    <property type="match status" value="1"/>
</dbReference>
<evidence type="ECO:0000313" key="13">
    <source>
        <dbReference type="EMBL" id="AEF95177.1"/>
    </source>
</evidence>
<keyword evidence="2 10" id="KW-0132">Cell division</keyword>
<dbReference type="GO" id="GO:0005886">
    <property type="term" value="C:plasma membrane"/>
    <property type="evidence" value="ECO:0007669"/>
    <property type="project" value="UniProtKB-SubCell"/>
</dbReference>
<dbReference type="Gene3D" id="3.40.50.2000">
    <property type="entry name" value="Glycogen Phosphorylase B"/>
    <property type="match status" value="2"/>
</dbReference>
<keyword evidence="8 10" id="KW-0131">Cell cycle</keyword>
<dbReference type="CDD" id="cd03785">
    <property type="entry name" value="GT28_MurG"/>
    <property type="match status" value="1"/>
</dbReference>
<dbReference type="GO" id="GO:0008360">
    <property type="term" value="P:regulation of cell shape"/>
    <property type="evidence" value="ECO:0007669"/>
    <property type="project" value="UniProtKB-KW"/>
</dbReference>
<evidence type="ECO:0000256" key="4">
    <source>
        <dbReference type="ARBA" id="ARBA00022679"/>
    </source>
</evidence>
<dbReference type="UniPathway" id="UPA00219"/>
<dbReference type="Pfam" id="PF04101">
    <property type="entry name" value="Glyco_tran_28_C"/>
    <property type="match status" value="1"/>
</dbReference>
<dbReference type="InterPro" id="IPR007235">
    <property type="entry name" value="Glyco_trans_28_C"/>
</dbReference>
<dbReference type="GO" id="GO:0071555">
    <property type="term" value="P:cell wall organization"/>
    <property type="evidence" value="ECO:0007669"/>
    <property type="project" value="UniProtKB-KW"/>
</dbReference>
<evidence type="ECO:0000256" key="8">
    <source>
        <dbReference type="ARBA" id="ARBA00023306"/>
    </source>
</evidence>
<dbReference type="KEGG" id="dca:Desca_2342"/>
<dbReference type="HOGENOM" id="CLU_037404_0_1_9"/>
<dbReference type="EMBL" id="CP002736">
    <property type="protein sequence ID" value="AEF95177.1"/>
    <property type="molecule type" value="Genomic_DNA"/>
</dbReference>
<dbReference type="SUPFAM" id="SSF53756">
    <property type="entry name" value="UDP-Glycosyltransferase/glycogen phosphorylase"/>
    <property type="match status" value="1"/>
</dbReference>
<comment type="similarity">
    <text evidence="10">Belongs to the glycosyltransferase 28 family. MurG subfamily.</text>
</comment>
<feature type="binding site" evidence="10">
    <location>
        <position position="166"/>
    </location>
    <ligand>
        <name>UDP-N-acetyl-alpha-D-glucosamine</name>
        <dbReference type="ChEBI" id="CHEBI:57705"/>
    </ligand>
</feature>
<feature type="binding site" evidence="10">
    <location>
        <position position="196"/>
    </location>
    <ligand>
        <name>UDP-N-acetyl-alpha-D-glucosamine</name>
        <dbReference type="ChEBI" id="CHEBI:57705"/>
    </ligand>
</feature>
<comment type="pathway">
    <text evidence="10">Cell wall biogenesis; peptidoglycan biosynthesis.</text>
</comment>
<keyword evidence="5 10" id="KW-0133">Cell shape</keyword>
<evidence type="ECO:0000259" key="12">
    <source>
        <dbReference type="Pfam" id="PF04101"/>
    </source>
</evidence>
<dbReference type="NCBIfam" id="TIGR01133">
    <property type="entry name" value="murG"/>
    <property type="match status" value="1"/>
</dbReference>
<dbReference type="InterPro" id="IPR004276">
    <property type="entry name" value="GlycoTrans_28_N"/>
</dbReference>
<dbReference type="Proteomes" id="UP000009226">
    <property type="component" value="Chromosome"/>
</dbReference>
<dbReference type="GO" id="GO:0005975">
    <property type="term" value="P:carbohydrate metabolic process"/>
    <property type="evidence" value="ECO:0007669"/>
    <property type="project" value="InterPro"/>
</dbReference>
<evidence type="ECO:0000256" key="2">
    <source>
        <dbReference type="ARBA" id="ARBA00022618"/>
    </source>
</evidence>
<organism evidence="13 14">
    <name type="scientific">Desulfotomaculum nigrificans (strain DSM 14880 / VKM B-2319 / CO-1-SRB)</name>
    <name type="common">Desulfotomaculum carboxydivorans</name>
    <dbReference type="NCBI Taxonomy" id="868595"/>
    <lineage>
        <taxon>Bacteria</taxon>
        <taxon>Bacillati</taxon>
        <taxon>Bacillota</taxon>
        <taxon>Clostridia</taxon>
        <taxon>Eubacteriales</taxon>
        <taxon>Desulfotomaculaceae</taxon>
        <taxon>Desulfotomaculum</taxon>
    </lineage>
</organism>
<accession>F6B3E6</accession>
<evidence type="ECO:0000256" key="1">
    <source>
        <dbReference type="ARBA" id="ARBA00022475"/>
    </source>
</evidence>
<dbReference type="GO" id="GO:0051301">
    <property type="term" value="P:cell division"/>
    <property type="evidence" value="ECO:0007669"/>
    <property type="project" value="UniProtKB-KW"/>
</dbReference>
<proteinExistence type="inferred from homology"/>
<dbReference type="HAMAP" id="MF_00033">
    <property type="entry name" value="MurG"/>
    <property type="match status" value="1"/>
</dbReference>
<dbReference type="STRING" id="868595.Desca_2342"/>
<keyword evidence="1 10" id="KW-1003">Cell membrane</keyword>
<reference evidence="13 14" key="1">
    <citation type="submission" date="2011-05" db="EMBL/GenBank/DDBJ databases">
        <title>Complete sequence of Desulfotomaculum carboxydivorans CO-1-SRB.</title>
        <authorList>
            <consortium name="US DOE Joint Genome Institute"/>
            <person name="Lucas S."/>
            <person name="Han J."/>
            <person name="Lapidus A."/>
            <person name="Cheng J.-F."/>
            <person name="Goodwin L."/>
            <person name="Pitluck S."/>
            <person name="Peters L."/>
            <person name="Mikhailova N."/>
            <person name="Lu M."/>
            <person name="Han C."/>
            <person name="Tapia R."/>
            <person name="Land M."/>
            <person name="Hauser L."/>
            <person name="Kyrpides N."/>
            <person name="Ivanova N."/>
            <person name="Pagani I."/>
            <person name="Stams A."/>
            <person name="Plugge C."/>
            <person name="Muyzer G."/>
            <person name="Kuever J."/>
            <person name="Parshina S."/>
            <person name="Ivanova A."/>
            <person name="Nazina T."/>
            <person name="Woyke T."/>
        </authorList>
    </citation>
    <scope>NUCLEOTIDE SEQUENCE [LARGE SCALE GENOMIC DNA]</scope>
    <source>
        <strain evidence="14">DSM 14880 / VKM B-2319 / CO-1-SRB</strain>
    </source>
</reference>
<evidence type="ECO:0000256" key="5">
    <source>
        <dbReference type="ARBA" id="ARBA00022960"/>
    </source>
</evidence>
<feature type="binding site" evidence="10">
    <location>
        <position position="301"/>
    </location>
    <ligand>
        <name>UDP-N-acetyl-alpha-D-glucosamine</name>
        <dbReference type="ChEBI" id="CHEBI:57705"/>
    </ligand>
</feature>
<comment type="subcellular location">
    <subcellularLocation>
        <location evidence="10">Cell membrane</location>
        <topology evidence="10">Peripheral membrane protein</topology>
        <orientation evidence="10">Cytoplasmic side</orientation>
    </subcellularLocation>
</comment>
<keyword evidence="9 10" id="KW-0961">Cell wall biogenesis/degradation</keyword>
<feature type="domain" description="Glycosyl transferase family 28 C-terminal" evidence="12">
    <location>
        <begin position="189"/>
        <end position="356"/>
    </location>
</feature>
<evidence type="ECO:0000256" key="6">
    <source>
        <dbReference type="ARBA" id="ARBA00022984"/>
    </source>
</evidence>
<keyword evidence="14" id="KW-1185">Reference proteome</keyword>
<dbReference type="InterPro" id="IPR006009">
    <property type="entry name" value="GlcNAc_MurG"/>
</dbReference>
<dbReference type="GO" id="GO:0050511">
    <property type="term" value="F:undecaprenyldiphospho-muramoylpentapeptide beta-N-acetylglucosaminyltransferase activity"/>
    <property type="evidence" value="ECO:0007669"/>
    <property type="project" value="UniProtKB-UniRule"/>
</dbReference>
<name>F6B3E6_DESCC</name>
<feature type="domain" description="Glycosyltransferase family 28 N-terminal" evidence="11">
    <location>
        <begin position="3"/>
        <end position="141"/>
    </location>
</feature>
<evidence type="ECO:0000256" key="9">
    <source>
        <dbReference type="ARBA" id="ARBA00023316"/>
    </source>
</evidence>
<keyword evidence="3 10" id="KW-0328">Glycosyltransferase</keyword>